<sequence>MENETEYYQSYPGIFFMARKGKGKKKKKGKSGKKAKDNNGDNKSESETLESVEDPILTDENGSGADETEDDSNKSVIYRANADDSADLNENRVSTDAMMSVAPEYQTAPEKVKYINDEYVETLESNVDKLQIEEESVFENGENKYTRINTRALPKEATTYELENFSKHAMIIFNQKEIDGHLPRLGTEKDVEALTRTFTNYGFEVTPHNNLTKDELFKELKTFSEKDFTDYGCVAVAILTHGSNNGLLRAKDQQYSEIEVINHFKDSSKPTLVTKPKIIIIQACRGTKITQGQLVFHSGKIRKDVDEEDLEPYILPVESDLLILHSSYVGRASHRNELYGSWFIQTLCKKIDSLSPTQDLESILTEVKREVAIDKQHEEYNKRTFEMNVNKQMPVLTSTLIRKLFLKKFGEKGRKETYVDQLRRPSESRHEVLDAVNVSSVPVTPLLVQFGPCSCFLDHFVYMRDCLRYFVEENPCDETAQNFLDVANTFEDGVEFNTAKDKMCKAISKHLMNNARSSKRSAYCHIPGTFPDSVLLLRNFLKSQKSPAIFRPTRESNLTPLARQSHLQPID</sequence>
<evidence type="ECO:0000256" key="2">
    <source>
        <dbReference type="ARBA" id="ARBA00022703"/>
    </source>
</evidence>
<evidence type="ECO:0000259" key="6">
    <source>
        <dbReference type="PROSITE" id="PS50208"/>
    </source>
</evidence>
<dbReference type="SUPFAM" id="SSF52129">
    <property type="entry name" value="Caspase-like"/>
    <property type="match status" value="1"/>
</dbReference>
<evidence type="ECO:0000259" key="5">
    <source>
        <dbReference type="PROSITE" id="PS50207"/>
    </source>
</evidence>
<evidence type="ECO:0000256" key="1">
    <source>
        <dbReference type="ARBA" id="ARBA00010134"/>
    </source>
</evidence>
<dbReference type="InterPro" id="IPR001309">
    <property type="entry name" value="Pept_C14_p20"/>
</dbReference>
<dbReference type="PROSITE" id="PS50208">
    <property type="entry name" value="CASPASE_P20"/>
    <property type="match status" value="1"/>
</dbReference>
<reference evidence="7" key="1">
    <citation type="submission" date="2016-07" db="EMBL/GenBank/DDBJ databases">
        <authorList>
            <person name="Bretaudeau A."/>
        </authorList>
    </citation>
    <scope>NUCLEOTIDE SEQUENCE</scope>
    <source>
        <strain evidence="7">Rice</strain>
        <tissue evidence="7">Whole body</tissue>
    </source>
</reference>
<comment type="similarity">
    <text evidence="1 3">Belongs to the peptidase C14A family.</text>
</comment>
<dbReference type="PROSITE" id="PS01122">
    <property type="entry name" value="CASPASE_CYS"/>
    <property type="match status" value="1"/>
</dbReference>
<dbReference type="GO" id="GO:0006915">
    <property type="term" value="P:apoptotic process"/>
    <property type="evidence" value="ECO:0007669"/>
    <property type="project" value="UniProtKB-KW"/>
</dbReference>
<dbReference type="InterPro" id="IPR002138">
    <property type="entry name" value="Pept_C14_p10"/>
</dbReference>
<feature type="domain" description="Caspase family p10" evidence="5">
    <location>
        <begin position="311"/>
        <end position="408"/>
    </location>
</feature>
<feature type="domain" description="Caspase family p20" evidence="6">
    <location>
        <begin position="171"/>
        <end position="288"/>
    </location>
</feature>
<dbReference type="PANTHER" id="PTHR48169:SF7">
    <property type="entry name" value="CASPASE 10"/>
    <property type="match status" value="1"/>
</dbReference>
<dbReference type="GO" id="GO:0004197">
    <property type="term" value="F:cysteine-type endopeptidase activity"/>
    <property type="evidence" value="ECO:0007669"/>
    <property type="project" value="InterPro"/>
</dbReference>
<evidence type="ECO:0000256" key="4">
    <source>
        <dbReference type="SAM" id="MobiDB-lite"/>
    </source>
</evidence>
<dbReference type="GO" id="GO:0043067">
    <property type="term" value="P:regulation of programmed cell death"/>
    <property type="evidence" value="ECO:0007669"/>
    <property type="project" value="UniProtKB-ARBA"/>
</dbReference>
<dbReference type="InterPro" id="IPR015917">
    <property type="entry name" value="Pept_C14A"/>
</dbReference>
<dbReference type="PROSITE" id="PS50207">
    <property type="entry name" value="CASPASE_P10"/>
    <property type="match status" value="1"/>
</dbReference>
<proteinExistence type="inferred from homology"/>
<dbReference type="GO" id="GO:0051604">
    <property type="term" value="P:protein maturation"/>
    <property type="evidence" value="ECO:0007669"/>
    <property type="project" value="UniProtKB-ARBA"/>
</dbReference>
<feature type="compositionally biased region" description="Basic residues" evidence="4">
    <location>
        <begin position="21"/>
        <end position="33"/>
    </location>
</feature>
<dbReference type="SMART" id="SM00115">
    <property type="entry name" value="CASc"/>
    <property type="match status" value="1"/>
</dbReference>
<dbReference type="InterPro" id="IPR011600">
    <property type="entry name" value="Pept_C14_caspase"/>
</dbReference>
<keyword evidence="2" id="KW-0053">Apoptosis</keyword>
<name>A0A2H1VNA6_SPOFR</name>
<feature type="compositionally biased region" description="Acidic residues" evidence="4">
    <location>
        <begin position="47"/>
        <end position="57"/>
    </location>
</feature>
<protein>
    <submittedName>
        <fullName evidence="7">SFRICE_000154</fullName>
    </submittedName>
</protein>
<dbReference type="PRINTS" id="PR00376">
    <property type="entry name" value="IL1BCENZYME"/>
</dbReference>
<accession>A0A2H1VNA6</accession>
<dbReference type="GO" id="GO:0006508">
    <property type="term" value="P:proteolysis"/>
    <property type="evidence" value="ECO:0007669"/>
    <property type="project" value="InterPro"/>
</dbReference>
<dbReference type="InterPro" id="IPR033139">
    <property type="entry name" value="Caspase_cys_AS"/>
</dbReference>
<dbReference type="GO" id="GO:0005737">
    <property type="term" value="C:cytoplasm"/>
    <property type="evidence" value="ECO:0007669"/>
    <property type="project" value="UniProtKB-ARBA"/>
</dbReference>
<gene>
    <name evidence="7" type="ORF">SFRICE_000154</name>
</gene>
<dbReference type="PANTHER" id="PTHR48169">
    <property type="entry name" value="DED DOMAIN-CONTAINING PROTEIN"/>
    <property type="match status" value="1"/>
</dbReference>
<dbReference type="AlphaFoldDB" id="A0A2H1VNA6"/>
<dbReference type="Pfam" id="PF00656">
    <property type="entry name" value="Peptidase_C14"/>
    <property type="match status" value="1"/>
</dbReference>
<dbReference type="EMBL" id="ODYU01003468">
    <property type="protein sequence ID" value="SOQ42288.1"/>
    <property type="molecule type" value="Genomic_DNA"/>
</dbReference>
<evidence type="ECO:0000256" key="3">
    <source>
        <dbReference type="RuleBase" id="RU003971"/>
    </source>
</evidence>
<feature type="region of interest" description="Disordered" evidence="4">
    <location>
        <begin position="21"/>
        <end position="95"/>
    </location>
</feature>
<feature type="compositionally biased region" description="Basic and acidic residues" evidence="4">
    <location>
        <begin position="34"/>
        <end position="46"/>
    </location>
</feature>
<dbReference type="Gene3D" id="3.40.50.1460">
    <property type="match status" value="1"/>
</dbReference>
<dbReference type="InterPro" id="IPR029030">
    <property type="entry name" value="Caspase-like_dom_sf"/>
</dbReference>
<organism evidence="7">
    <name type="scientific">Spodoptera frugiperda</name>
    <name type="common">Fall armyworm</name>
    <dbReference type="NCBI Taxonomy" id="7108"/>
    <lineage>
        <taxon>Eukaryota</taxon>
        <taxon>Metazoa</taxon>
        <taxon>Ecdysozoa</taxon>
        <taxon>Arthropoda</taxon>
        <taxon>Hexapoda</taxon>
        <taxon>Insecta</taxon>
        <taxon>Pterygota</taxon>
        <taxon>Neoptera</taxon>
        <taxon>Endopterygota</taxon>
        <taxon>Lepidoptera</taxon>
        <taxon>Glossata</taxon>
        <taxon>Ditrysia</taxon>
        <taxon>Noctuoidea</taxon>
        <taxon>Noctuidae</taxon>
        <taxon>Amphipyrinae</taxon>
        <taxon>Spodoptera</taxon>
    </lineage>
</organism>
<evidence type="ECO:0000313" key="7">
    <source>
        <dbReference type="EMBL" id="SOQ42288.1"/>
    </source>
</evidence>